<proteinExistence type="predicted"/>
<evidence type="ECO:0000313" key="1">
    <source>
        <dbReference type="EMBL" id="MEG3439141.1"/>
    </source>
</evidence>
<gene>
    <name evidence="1" type="ORF">V0288_18590</name>
</gene>
<name>A0AAW9QY49_9CHRO</name>
<protein>
    <submittedName>
        <fullName evidence="1">Uncharacterized protein</fullName>
    </submittedName>
</protein>
<dbReference type="Proteomes" id="UP001328733">
    <property type="component" value="Unassembled WGS sequence"/>
</dbReference>
<sequence>MAVFSRSCERETIGRFFARGIDRAIANGSFRRGTAYSLFPG</sequence>
<dbReference type="AlphaFoldDB" id="A0AAW9QY49"/>
<comment type="caution">
    <text evidence="1">The sequence shown here is derived from an EMBL/GenBank/DDBJ whole genome shotgun (WGS) entry which is preliminary data.</text>
</comment>
<reference evidence="1 2" key="1">
    <citation type="submission" date="2024-01" db="EMBL/GenBank/DDBJ databases">
        <title>Genomic insights into the taxonomy and metabolism of the cyanobacterium Pannus brasiliensis CCIBt3594.</title>
        <authorList>
            <person name="Machado M."/>
            <person name="Botero N.B."/>
            <person name="Andreote A.P.D."/>
            <person name="Feitosa A.M.T."/>
            <person name="Popin R."/>
            <person name="Sivonen K."/>
            <person name="Fiore M.F."/>
        </authorList>
    </citation>
    <scope>NUCLEOTIDE SEQUENCE [LARGE SCALE GENOMIC DNA]</scope>
    <source>
        <strain evidence="1 2">CCIBt3594</strain>
    </source>
</reference>
<evidence type="ECO:0000313" key="2">
    <source>
        <dbReference type="Proteomes" id="UP001328733"/>
    </source>
</evidence>
<organism evidence="1 2">
    <name type="scientific">Pannus brasiliensis CCIBt3594</name>
    <dbReference type="NCBI Taxonomy" id="1427578"/>
    <lineage>
        <taxon>Bacteria</taxon>
        <taxon>Bacillati</taxon>
        <taxon>Cyanobacteriota</taxon>
        <taxon>Cyanophyceae</taxon>
        <taxon>Oscillatoriophycideae</taxon>
        <taxon>Chroococcales</taxon>
        <taxon>Microcystaceae</taxon>
        <taxon>Pannus</taxon>
    </lineage>
</organism>
<accession>A0AAW9QY49</accession>
<dbReference type="EMBL" id="JBAFSM010000041">
    <property type="protein sequence ID" value="MEG3439141.1"/>
    <property type="molecule type" value="Genomic_DNA"/>
</dbReference>
<keyword evidence="2" id="KW-1185">Reference proteome</keyword>